<evidence type="ECO:0000313" key="2">
    <source>
        <dbReference type="EMBL" id="KYG09404.1"/>
    </source>
</evidence>
<dbReference type="InterPro" id="IPR016039">
    <property type="entry name" value="Thiolase-like"/>
</dbReference>
<dbReference type="Gene3D" id="3.40.47.10">
    <property type="match status" value="1"/>
</dbReference>
<evidence type="ECO:0000313" key="3">
    <source>
        <dbReference type="Proteomes" id="UP000075502"/>
    </source>
</evidence>
<proteinExistence type="predicted"/>
<dbReference type="GO" id="GO:0044550">
    <property type="term" value="P:secondary metabolite biosynthetic process"/>
    <property type="evidence" value="ECO:0007669"/>
    <property type="project" value="TreeGrafter"/>
</dbReference>
<dbReference type="PANTHER" id="PTHR34069">
    <property type="entry name" value="3-OXOACYL-[ACYL-CARRIER-PROTEIN] SYNTHASE 3"/>
    <property type="match status" value="1"/>
</dbReference>
<reference evidence="2 3" key="1">
    <citation type="submission" date="2014-02" db="EMBL/GenBank/DDBJ databases">
        <title>The small core and large imbalanced accessory genome model reveals a collaborative survival strategy of Sorangium cellulosum strains in nature.</title>
        <authorList>
            <person name="Han K."/>
            <person name="Peng R."/>
            <person name="Blom J."/>
            <person name="Li Y.-Z."/>
        </authorList>
    </citation>
    <scope>NUCLEOTIDE SEQUENCE [LARGE SCALE GENOMIC DNA]</scope>
    <source>
        <strain evidence="2 3">So0007-03</strain>
    </source>
</reference>
<sequence length="199" mass="20973">MPECRITAVATYLPERIVTNQELIASYGLPYSAEWLQRSTGVVERRFAGAAETTLSMAAAVLRQLIEAGRLRDPFVDVLIMTSDERGRGDAGGAAFAACMAGLSPALALDLWSAQGGFSAALDAATRHLYRGARRVLLVASEVRSWRLRAGQPWVDDHITAILGDGAAGVLLERGDGLGAEAPARGAEPSLPRAAAACL</sequence>
<dbReference type="EMBL" id="JEME01000693">
    <property type="protein sequence ID" value="KYG09404.1"/>
    <property type="molecule type" value="Genomic_DNA"/>
</dbReference>
<organism evidence="2 3">
    <name type="scientific">Sorangium cellulosum</name>
    <name type="common">Polyangium cellulosum</name>
    <dbReference type="NCBI Taxonomy" id="56"/>
    <lineage>
        <taxon>Bacteria</taxon>
        <taxon>Pseudomonadati</taxon>
        <taxon>Myxococcota</taxon>
        <taxon>Polyangia</taxon>
        <taxon>Polyangiales</taxon>
        <taxon>Polyangiaceae</taxon>
        <taxon>Sorangium</taxon>
    </lineage>
</organism>
<dbReference type="GO" id="GO:0004315">
    <property type="term" value="F:3-oxoacyl-[acyl-carrier-protein] synthase activity"/>
    <property type="evidence" value="ECO:0007669"/>
    <property type="project" value="InterPro"/>
</dbReference>
<gene>
    <name evidence="2" type="ORF">BE21_18170</name>
</gene>
<feature type="domain" description="Beta-ketoacyl-[acyl-carrier-protein] synthase III N-terminal" evidence="1">
    <location>
        <begin position="110"/>
        <end position="176"/>
    </location>
</feature>
<dbReference type="AlphaFoldDB" id="A0A150TXN1"/>
<dbReference type="Proteomes" id="UP000075502">
    <property type="component" value="Unassembled WGS sequence"/>
</dbReference>
<comment type="caution">
    <text evidence="2">The sequence shown here is derived from an EMBL/GenBank/DDBJ whole genome shotgun (WGS) entry which is preliminary data.</text>
</comment>
<dbReference type="SUPFAM" id="SSF53901">
    <property type="entry name" value="Thiolase-like"/>
    <property type="match status" value="1"/>
</dbReference>
<dbReference type="GO" id="GO:0006633">
    <property type="term" value="P:fatty acid biosynthetic process"/>
    <property type="evidence" value="ECO:0007669"/>
    <property type="project" value="InterPro"/>
</dbReference>
<dbReference type="InterPro" id="IPR013751">
    <property type="entry name" value="ACP_syn_III_N"/>
</dbReference>
<evidence type="ECO:0000259" key="1">
    <source>
        <dbReference type="Pfam" id="PF08545"/>
    </source>
</evidence>
<protein>
    <recommendedName>
        <fullName evidence="1">Beta-ketoacyl-[acyl-carrier-protein] synthase III N-terminal domain-containing protein</fullName>
    </recommendedName>
</protein>
<name>A0A150TXN1_SORCE</name>
<dbReference type="PANTHER" id="PTHR34069:SF2">
    <property type="entry name" value="BETA-KETOACYL-[ACYL-CARRIER-PROTEIN] SYNTHASE III"/>
    <property type="match status" value="1"/>
</dbReference>
<dbReference type="Pfam" id="PF08545">
    <property type="entry name" value="ACP_syn_III"/>
    <property type="match status" value="1"/>
</dbReference>
<accession>A0A150TXN1</accession>